<dbReference type="AlphaFoldDB" id="M7YRW8"/>
<accession>M7YRW8</accession>
<dbReference type="EMBL" id="KD195378">
    <property type="protein sequence ID" value="EMS53403.1"/>
    <property type="molecule type" value="Genomic_DNA"/>
</dbReference>
<feature type="region of interest" description="Disordered" evidence="1">
    <location>
        <begin position="1"/>
        <end position="104"/>
    </location>
</feature>
<feature type="domain" description="Transposase MuDR plant" evidence="2">
    <location>
        <begin position="206"/>
        <end position="260"/>
    </location>
</feature>
<evidence type="ECO:0000259" key="2">
    <source>
        <dbReference type="Pfam" id="PF03108"/>
    </source>
</evidence>
<feature type="compositionally biased region" description="Low complexity" evidence="1">
    <location>
        <begin position="16"/>
        <end position="25"/>
    </location>
</feature>
<organism evidence="3">
    <name type="scientific">Triticum urartu</name>
    <name type="common">Red wild einkorn</name>
    <name type="synonym">Crithodium urartu</name>
    <dbReference type="NCBI Taxonomy" id="4572"/>
    <lineage>
        <taxon>Eukaryota</taxon>
        <taxon>Viridiplantae</taxon>
        <taxon>Streptophyta</taxon>
        <taxon>Embryophyta</taxon>
        <taxon>Tracheophyta</taxon>
        <taxon>Spermatophyta</taxon>
        <taxon>Magnoliopsida</taxon>
        <taxon>Liliopsida</taxon>
        <taxon>Poales</taxon>
        <taxon>Poaceae</taxon>
        <taxon>BOP clade</taxon>
        <taxon>Pooideae</taxon>
        <taxon>Triticodae</taxon>
        <taxon>Triticeae</taxon>
        <taxon>Triticinae</taxon>
        <taxon>Triticum</taxon>
    </lineage>
</organism>
<evidence type="ECO:0000313" key="3">
    <source>
        <dbReference type="EMBL" id="EMS53403.1"/>
    </source>
</evidence>
<protein>
    <recommendedName>
        <fullName evidence="2">Transposase MuDR plant domain-containing protein</fullName>
    </recommendedName>
</protein>
<sequence length="269" mass="29483">MVMDGGGDTDGDGAAEDGQGAAAEGSNLGADVDPTLVENGDGRAAARCGQGEAPEAKGSGQRTATDGDNTALAGDQGTATTGSGQGVALARGSTAGVGGESGEAWLGRPRKELLGQARERLGRPRKELHGHVQSVEMIMHRFLSRLMWFFVLIKKRTKTIFEDDSEAGSEVEEAEVEEYEELHEAEHTPHVEHDKLDPPITKVFTYPRMKEFKLALSQHAIKHEFEYDTEYSTPHRFRGYCSRRDADNCPWRIHASMTEHKCEEKPMWS</sequence>
<reference evidence="3" key="1">
    <citation type="journal article" date="2013" name="Nature">
        <title>Draft genome of the wheat A-genome progenitor Triticum urartu.</title>
        <authorList>
            <person name="Ling H.Q."/>
            <person name="Zhao S."/>
            <person name="Liu D."/>
            <person name="Wang J."/>
            <person name="Sun H."/>
            <person name="Zhang C."/>
            <person name="Fan H."/>
            <person name="Li D."/>
            <person name="Dong L."/>
            <person name="Tao Y."/>
            <person name="Gao C."/>
            <person name="Wu H."/>
            <person name="Li Y."/>
            <person name="Cui Y."/>
            <person name="Guo X."/>
            <person name="Zheng S."/>
            <person name="Wang B."/>
            <person name="Yu K."/>
            <person name="Liang Q."/>
            <person name="Yang W."/>
            <person name="Lou X."/>
            <person name="Chen J."/>
            <person name="Feng M."/>
            <person name="Jian J."/>
            <person name="Zhang X."/>
            <person name="Luo G."/>
            <person name="Jiang Y."/>
            <person name="Liu J."/>
            <person name="Wang Z."/>
            <person name="Sha Y."/>
            <person name="Zhang B."/>
            <person name="Wu H."/>
            <person name="Tang D."/>
            <person name="Shen Q."/>
            <person name="Xue P."/>
            <person name="Zou S."/>
            <person name="Wang X."/>
            <person name="Liu X."/>
            <person name="Wang F."/>
            <person name="Yang Y."/>
            <person name="An X."/>
            <person name="Dong Z."/>
            <person name="Zhang K."/>
            <person name="Zhang X."/>
            <person name="Luo M.C."/>
            <person name="Dvorak J."/>
            <person name="Tong Y."/>
            <person name="Wang J."/>
            <person name="Yang H."/>
            <person name="Li Z."/>
            <person name="Wang D."/>
            <person name="Zhang A."/>
            <person name="Wang J."/>
        </authorList>
    </citation>
    <scope>NUCLEOTIDE SEQUENCE</scope>
</reference>
<proteinExistence type="predicted"/>
<gene>
    <name evidence="3" type="ORF">TRIUR3_32931</name>
</gene>
<dbReference type="Pfam" id="PF03108">
    <property type="entry name" value="DBD_Tnp_Mut"/>
    <property type="match status" value="1"/>
</dbReference>
<dbReference type="InterPro" id="IPR004332">
    <property type="entry name" value="Transposase_MuDR"/>
</dbReference>
<evidence type="ECO:0000256" key="1">
    <source>
        <dbReference type="SAM" id="MobiDB-lite"/>
    </source>
</evidence>
<name>M7YRW8_TRIUA</name>